<evidence type="ECO:0000313" key="2">
    <source>
        <dbReference type="EMBL" id="SFV58919.1"/>
    </source>
</evidence>
<dbReference type="GO" id="GO:0045820">
    <property type="term" value="P:negative regulation of glycolytic process"/>
    <property type="evidence" value="ECO:0007669"/>
    <property type="project" value="TreeGrafter"/>
</dbReference>
<reference evidence="2" key="1">
    <citation type="submission" date="2016-10" db="EMBL/GenBank/DDBJ databases">
        <authorList>
            <person name="de Groot N.N."/>
        </authorList>
    </citation>
    <scope>NUCLEOTIDE SEQUENCE</scope>
</reference>
<keyword evidence="1 2" id="KW-0378">Hydrolase</keyword>
<evidence type="ECO:0000256" key="1">
    <source>
        <dbReference type="ARBA" id="ARBA00022801"/>
    </source>
</evidence>
<dbReference type="AlphaFoldDB" id="A0A1W1BZF2"/>
<dbReference type="SUPFAM" id="SSF53254">
    <property type="entry name" value="Phosphoglycerate mutase-like"/>
    <property type="match status" value="1"/>
</dbReference>
<dbReference type="GO" id="GO:0043456">
    <property type="term" value="P:regulation of pentose-phosphate shunt"/>
    <property type="evidence" value="ECO:0007669"/>
    <property type="project" value="TreeGrafter"/>
</dbReference>
<dbReference type="GO" id="GO:0043755">
    <property type="term" value="F:alpha-ribazole phosphatase activity"/>
    <property type="evidence" value="ECO:0007669"/>
    <property type="project" value="UniProtKB-EC"/>
</dbReference>
<dbReference type="InterPro" id="IPR029033">
    <property type="entry name" value="His_PPase_superfam"/>
</dbReference>
<dbReference type="GO" id="GO:0004331">
    <property type="term" value="F:fructose-2,6-bisphosphate 2-phosphatase activity"/>
    <property type="evidence" value="ECO:0007669"/>
    <property type="project" value="TreeGrafter"/>
</dbReference>
<dbReference type="EMBL" id="FPHK01000034">
    <property type="protein sequence ID" value="SFV58919.1"/>
    <property type="molecule type" value="Genomic_DNA"/>
</dbReference>
<proteinExistence type="predicted"/>
<dbReference type="GO" id="GO:0005829">
    <property type="term" value="C:cytosol"/>
    <property type="evidence" value="ECO:0007669"/>
    <property type="project" value="TreeGrafter"/>
</dbReference>
<name>A0A1W1BZF2_9ZZZZ</name>
<accession>A0A1W1BZF2</accession>
<protein>
    <submittedName>
        <fullName evidence="2">Alpha-ribazole-5'-phosphate phosphatase</fullName>
        <ecNumber evidence="2">3.1.3.73</ecNumber>
    </submittedName>
</protein>
<dbReference type="EC" id="3.1.3.73" evidence="2"/>
<dbReference type="PANTHER" id="PTHR46517:SF1">
    <property type="entry name" value="FRUCTOSE-2,6-BISPHOSPHATASE TIGAR"/>
    <property type="match status" value="1"/>
</dbReference>
<organism evidence="2">
    <name type="scientific">hydrothermal vent metagenome</name>
    <dbReference type="NCBI Taxonomy" id="652676"/>
    <lineage>
        <taxon>unclassified sequences</taxon>
        <taxon>metagenomes</taxon>
        <taxon>ecological metagenomes</taxon>
    </lineage>
</organism>
<dbReference type="SMART" id="SM00855">
    <property type="entry name" value="PGAM"/>
    <property type="match status" value="1"/>
</dbReference>
<dbReference type="CDD" id="cd07067">
    <property type="entry name" value="HP_PGM_like"/>
    <property type="match status" value="1"/>
</dbReference>
<dbReference type="PIRSF" id="PIRSF000709">
    <property type="entry name" value="6PFK_2-Ptase"/>
    <property type="match status" value="1"/>
</dbReference>
<dbReference type="InterPro" id="IPR051695">
    <property type="entry name" value="Phosphoglycerate_Mutase"/>
</dbReference>
<sequence>MKITLIRHGEVDEKYHKCYNGHIDIELSPKGKEQAKEVAEMLQNKEFDLVYCSDLLRAKKTLKPSKHYKNAIFTQQLREKSWGEYEGMSFDAIIARGEIRYENFTQWIEALGGEPYDTYIARIRTFFLEYLPSQNANTVLVVTHAGVIRVLIAIVQNISLQEAFCIDVPYGSDIVFDTDLQTFSTIK</sequence>
<dbReference type="PANTHER" id="PTHR46517">
    <property type="entry name" value="FRUCTOSE-2,6-BISPHOSPHATASE TIGAR"/>
    <property type="match status" value="1"/>
</dbReference>
<dbReference type="Gene3D" id="3.40.50.1240">
    <property type="entry name" value="Phosphoglycerate mutase-like"/>
    <property type="match status" value="1"/>
</dbReference>
<dbReference type="Pfam" id="PF00300">
    <property type="entry name" value="His_Phos_1"/>
    <property type="match status" value="1"/>
</dbReference>
<gene>
    <name evidence="2" type="ORF">MNB_SM-6-768</name>
</gene>
<dbReference type="InterPro" id="IPR013078">
    <property type="entry name" value="His_Pase_superF_clade-1"/>
</dbReference>